<proteinExistence type="predicted"/>
<name>A0A173SZ70_ANAHA</name>
<dbReference type="RefSeq" id="WP_055072816.1">
    <property type="nucleotide sequence ID" value="NZ_CYXY01000008.1"/>
</dbReference>
<dbReference type="EMBL" id="CYXY01000008">
    <property type="protein sequence ID" value="CUM94855.1"/>
    <property type="molecule type" value="Genomic_DNA"/>
</dbReference>
<dbReference type="Proteomes" id="UP000095553">
    <property type="component" value="Unassembled WGS sequence"/>
</dbReference>
<evidence type="ECO:0000313" key="3">
    <source>
        <dbReference type="EMBL" id="CUM94855.1"/>
    </source>
</evidence>
<sequence length="276" mass="31396">MKKLLTRLFIAMLILTFTPTMNTQAKAKIKLNKTKISLQRGKTYTLKVKGTKKKVKWSSNKKTIATVTRKGKVTAQKPGTAVITANIGKKKYKCKVKVWQKTTKKPTKTNTEPNPIGTRVNPADPRIGITLDTTGGTVYFKLTETLKGQEAENRLLQMNQSLEEIKQGEYEHTGTTLVLFVYDVQAVNGFAAYPLYGLDIINSYTLYDRTCSKNIKNIESFYLSEGYEAMIPTNLNLYTGASSKMYEVLWIPNEMTSFSNQIYTKNLTPYWVRYQF</sequence>
<dbReference type="InterPro" id="IPR003343">
    <property type="entry name" value="Big_2"/>
</dbReference>
<dbReference type="AlphaFoldDB" id="A0A173SZ70"/>
<evidence type="ECO:0000256" key="1">
    <source>
        <dbReference type="SAM" id="MobiDB-lite"/>
    </source>
</evidence>
<gene>
    <name evidence="3" type="ORF">ERS852571_01571</name>
</gene>
<accession>A0A173SZ70</accession>
<protein>
    <submittedName>
        <fullName evidence="3">Bacterial Ig-like domain (Group 2)</fullName>
    </submittedName>
</protein>
<evidence type="ECO:0000313" key="4">
    <source>
        <dbReference type="Proteomes" id="UP000095553"/>
    </source>
</evidence>
<dbReference type="SMART" id="SM00635">
    <property type="entry name" value="BID_2"/>
    <property type="match status" value="1"/>
</dbReference>
<dbReference type="InterPro" id="IPR008964">
    <property type="entry name" value="Invasin/intimin_cell_adhesion"/>
</dbReference>
<evidence type="ECO:0000256" key="2">
    <source>
        <dbReference type="SAM" id="SignalP"/>
    </source>
</evidence>
<feature type="signal peptide" evidence="2">
    <location>
        <begin position="1"/>
        <end position="27"/>
    </location>
</feature>
<dbReference type="Pfam" id="PF02368">
    <property type="entry name" value="Big_2"/>
    <property type="match status" value="1"/>
</dbReference>
<organism evidence="3 4">
    <name type="scientific">Anaerostipes hadrus</name>
    <dbReference type="NCBI Taxonomy" id="649756"/>
    <lineage>
        <taxon>Bacteria</taxon>
        <taxon>Bacillati</taxon>
        <taxon>Bacillota</taxon>
        <taxon>Clostridia</taxon>
        <taxon>Lachnospirales</taxon>
        <taxon>Lachnospiraceae</taxon>
        <taxon>Anaerostipes</taxon>
    </lineage>
</organism>
<dbReference type="Gene3D" id="2.60.40.1080">
    <property type="match status" value="1"/>
</dbReference>
<dbReference type="SUPFAM" id="SSF49373">
    <property type="entry name" value="Invasin/intimin cell-adhesion fragments"/>
    <property type="match status" value="1"/>
</dbReference>
<reference evidence="3 4" key="1">
    <citation type="submission" date="2015-09" db="EMBL/GenBank/DDBJ databases">
        <authorList>
            <consortium name="Pathogen Informatics"/>
        </authorList>
    </citation>
    <scope>NUCLEOTIDE SEQUENCE [LARGE SCALE GENOMIC DNA]</scope>
    <source>
        <strain evidence="3 4">2789STDY5834959</strain>
    </source>
</reference>
<feature type="chain" id="PRO_5014250296" evidence="2">
    <location>
        <begin position="28"/>
        <end position="276"/>
    </location>
</feature>
<feature type="region of interest" description="Disordered" evidence="1">
    <location>
        <begin position="103"/>
        <end position="123"/>
    </location>
</feature>
<keyword evidence="2" id="KW-0732">Signal</keyword>